<protein>
    <submittedName>
        <fullName evidence="1">Tetratricopeptide repeat protein</fullName>
    </submittedName>
</protein>
<dbReference type="InterPro" id="IPR006597">
    <property type="entry name" value="Sel1-like"/>
</dbReference>
<reference evidence="2" key="1">
    <citation type="submission" date="2017-12" db="EMBL/GenBank/DDBJ databases">
        <title>Phylogenetic diversity of female urinary microbiome.</title>
        <authorList>
            <person name="Thomas-White K."/>
            <person name="Wolfe A.J."/>
        </authorList>
    </citation>
    <scope>NUCLEOTIDE SEQUENCE [LARGE SCALE GENOMIC DNA]</scope>
    <source>
        <strain evidence="2">UMB0023</strain>
    </source>
</reference>
<gene>
    <name evidence="1" type="ORF">CYJ98_008105</name>
</gene>
<dbReference type="EMBL" id="CP136962">
    <property type="protein sequence ID" value="WOS97526.1"/>
    <property type="molecule type" value="Genomic_DNA"/>
</dbReference>
<accession>A0A9X7F3D0</accession>
<dbReference type="RefSeq" id="WP_101756087.1">
    <property type="nucleotide sequence ID" value="NZ_CP136962.1"/>
</dbReference>
<evidence type="ECO:0000313" key="1">
    <source>
        <dbReference type="EMBL" id="WOS97526.1"/>
    </source>
</evidence>
<dbReference type="Pfam" id="PF08238">
    <property type="entry name" value="Sel1"/>
    <property type="match status" value="6"/>
</dbReference>
<evidence type="ECO:0000313" key="2">
    <source>
        <dbReference type="Proteomes" id="UP000234781"/>
    </source>
</evidence>
<dbReference type="Proteomes" id="UP000234781">
    <property type="component" value="Chromosome"/>
</dbReference>
<dbReference type="PANTHER" id="PTHR11102:SF160">
    <property type="entry name" value="ERAD-ASSOCIATED E3 UBIQUITIN-PROTEIN LIGASE COMPONENT HRD3"/>
    <property type="match status" value="1"/>
</dbReference>
<dbReference type="Gene3D" id="1.25.40.10">
    <property type="entry name" value="Tetratricopeptide repeat domain"/>
    <property type="match status" value="2"/>
</dbReference>
<dbReference type="PANTHER" id="PTHR11102">
    <property type="entry name" value="SEL-1-LIKE PROTEIN"/>
    <property type="match status" value="1"/>
</dbReference>
<dbReference type="InterPro" id="IPR050767">
    <property type="entry name" value="Sel1_AlgK"/>
</dbReference>
<keyword evidence="2" id="KW-1185">Reference proteome</keyword>
<reference evidence="1 2" key="2">
    <citation type="submission" date="2023-10" db="EMBL/GenBank/DDBJ databases">
        <authorList>
            <person name="Choi B."/>
        </authorList>
    </citation>
    <scope>NUCLEOTIDE SEQUENCE [LARGE SCALE GENOMIC DNA]</scope>
    <source>
        <strain evidence="1 2">UMB0023</strain>
    </source>
</reference>
<dbReference type="AlphaFoldDB" id="A0A9X7F3D0"/>
<organism evidence="1 2">
    <name type="scientific">Neisseria perflava</name>
    <dbReference type="NCBI Taxonomy" id="33053"/>
    <lineage>
        <taxon>Bacteria</taxon>
        <taxon>Pseudomonadati</taxon>
        <taxon>Pseudomonadota</taxon>
        <taxon>Betaproteobacteria</taxon>
        <taxon>Neisseriales</taxon>
        <taxon>Neisseriaceae</taxon>
        <taxon>Neisseria</taxon>
    </lineage>
</organism>
<proteinExistence type="predicted"/>
<dbReference type="InterPro" id="IPR011990">
    <property type="entry name" value="TPR-like_helical_dom_sf"/>
</dbReference>
<dbReference type="SMART" id="SM00671">
    <property type="entry name" value="SEL1"/>
    <property type="match status" value="6"/>
</dbReference>
<sequence>MKLLLACFLIAVVIVFFKLMRRSVGKRTAPDSIQAITQLAEEGNVQAQYELAGLYCNKEPKDYRKAVHWYMKAAEQGYLDAQCLLIMEYSRFLTNRDYEQLKQWLHAKAENGDGRTKFSLGKLYLELSDYEQALYWYRLASSQGYGPADCQIGTMYEYGIGVPQDYKQAEEWFIKGGPYGEPRWHLFMMYSRMASEGDIEAQYKLGLQYRYGGSVDRSDSSFGIDYKQALSLFRKLAEQGHADAQFQLAQMYNWGEGITQNDVLAIYWYRKAAEQGVASAQFCLGTKYKLGQGFQQDDTLAQEWFEKAYSNGYPREES</sequence>
<name>A0A9X7F3D0_NEIPE</name>
<dbReference type="SUPFAM" id="SSF81901">
    <property type="entry name" value="HCP-like"/>
    <property type="match status" value="2"/>
</dbReference>